<evidence type="ECO:0000313" key="4">
    <source>
        <dbReference type="EMBL" id="TGO80980.1"/>
    </source>
</evidence>
<gene>
    <name evidence="4" type="ORF">BPOR_1461g00020</name>
</gene>
<comment type="similarity">
    <text evidence="1">Belongs to the amidase family.</text>
</comment>
<evidence type="ECO:0000256" key="2">
    <source>
        <dbReference type="ARBA" id="ARBA00022801"/>
    </source>
</evidence>
<keyword evidence="2" id="KW-0378">Hydrolase</keyword>
<evidence type="ECO:0000313" key="5">
    <source>
        <dbReference type="Proteomes" id="UP000297280"/>
    </source>
</evidence>
<name>A0A4Z1KA11_9HELO</name>
<dbReference type="STRING" id="87229.A0A4Z1KA11"/>
<reference evidence="4 5" key="1">
    <citation type="submission" date="2017-12" db="EMBL/GenBank/DDBJ databases">
        <title>Comparative genomics of Botrytis spp.</title>
        <authorList>
            <person name="Valero-Jimenez C.A."/>
            <person name="Tapia P."/>
            <person name="Veloso J."/>
            <person name="Silva-Moreno E."/>
            <person name="Staats M."/>
            <person name="Valdes J.H."/>
            <person name="Van Kan J.A.L."/>
        </authorList>
    </citation>
    <scope>NUCLEOTIDE SEQUENCE [LARGE SCALE GENOMIC DNA]</scope>
    <source>
        <strain evidence="4 5">MUCL3349</strain>
    </source>
</reference>
<proteinExistence type="inferred from homology"/>
<sequence>MLPFVVGPTATQASGLELMMRSLLQTEPWRRDPMVIELPWKEDKLIKMHEEISVKDKMAFGIMIGDGYVNPQPPVERAMRMVTDAIKALGHKIYLHFQMQKILAKTARSSNGSRRATPLFKICFADGGKAHHSALAISGEPPTEPILGTCPFLA</sequence>
<comment type="caution">
    <text evidence="4">The sequence shown here is derived from an EMBL/GenBank/DDBJ whole genome shotgun (WGS) entry which is preliminary data.</text>
</comment>
<dbReference type="Proteomes" id="UP000297280">
    <property type="component" value="Unassembled WGS sequence"/>
</dbReference>
<feature type="domain" description="Amidase" evidence="3">
    <location>
        <begin position="5"/>
        <end position="94"/>
    </location>
</feature>
<dbReference type="PANTHER" id="PTHR46072:SF2">
    <property type="entry name" value="AMIDASE (EUROFUNG)"/>
    <property type="match status" value="1"/>
</dbReference>
<dbReference type="InterPro" id="IPR023631">
    <property type="entry name" value="Amidase_dom"/>
</dbReference>
<protein>
    <recommendedName>
        <fullName evidence="3">Amidase domain-containing protein</fullName>
    </recommendedName>
</protein>
<dbReference type="EMBL" id="PQXO01001452">
    <property type="protein sequence ID" value="TGO80980.1"/>
    <property type="molecule type" value="Genomic_DNA"/>
</dbReference>
<dbReference type="PANTHER" id="PTHR46072">
    <property type="entry name" value="AMIDASE-RELATED-RELATED"/>
    <property type="match status" value="1"/>
</dbReference>
<dbReference type="AlphaFoldDB" id="A0A4Z1KA11"/>
<organism evidence="4 5">
    <name type="scientific">Botrytis porri</name>
    <dbReference type="NCBI Taxonomy" id="87229"/>
    <lineage>
        <taxon>Eukaryota</taxon>
        <taxon>Fungi</taxon>
        <taxon>Dikarya</taxon>
        <taxon>Ascomycota</taxon>
        <taxon>Pezizomycotina</taxon>
        <taxon>Leotiomycetes</taxon>
        <taxon>Helotiales</taxon>
        <taxon>Sclerotiniaceae</taxon>
        <taxon>Botrytis</taxon>
    </lineage>
</organism>
<dbReference type="Gene3D" id="3.90.1300.10">
    <property type="entry name" value="Amidase signature (AS) domain"/>
    <property type="match status" value="1"/>
</dbReference>
<dbReference type="Pfam" id="PF01425">
    <property type="entry name" value="Amidase"/>
    <property type="match status" value="1"/>
</dbReference>
<dbReference type="GO" id="GO:0016787">
    <property type="term" value="F:hydrolase activity"/>
    <property type="evidence" value="ECO:0007669"/>
    <property type="project" value="UniProtKB-KW"/>
</dbReference>
<dbReference type="InterPro" id="IPR036928">
    <property type="entry name" value="AS_sf"/>
</dbReference>
<evidence type="ECO:0000256" key="1">
    <source>
        <dbReference type="ARBA" id="ARBA00009199"/>
    </source>
</evidence>
<keyword evidence="5" id="KW-1185">Reference proteome</keyword>
<evidence type="ECO:0000259" key="3">
    <source>
        <dbReference type="Pfam" id="PF01425"/>
    </source>
</evidence>
<accession>A0A4Z1KA11</accession>
<dbReference type="SUPFAM" id="SSF75304">
    <property type="entry name" value="Amidase signature (AS) enzymes"/>
    <property type="match status" value="1"/>
</dbReference>